<proteinExistence type="predicted"/>
<feature type="chain" id="PRO_5032432279" description="Lysozyme inhibitor LprI N-terminal domain-containing protein" evidence="1">
    <location>
        <begin position="22"/>
        <end position="146"/>
    </location>
</feature>
<keyword evidence="3" id="KW-1185">Reference proteome</keyword>
<protein>
    <recommendedName>
        <fullName evidence="4">Lysozyme inhibitor LprI N-terminal domain-containing protein</fullName>
    </recommendedName>
</protein>
<sequence>MRKNIFLMVCCFSIAPAFVCAEPSTNDLSQACYRQFRALSDVRLCAEKNFEASERLLVQKEKQEPRMLDTWFEEEYFKGDARRYMPIRNREFEKYKNKYCDFSMSVMGDAESAAHEVRRLSCLTSLNLQYIAQLTKDLAYTQRKLE</sequence>
<evidence type="ECO:0000313" key="2">
    <source>
        <dbReference type="EMBL" id="MBB6456180.1"/>
    </source>
</evidence>
<gene>
    <name evidence="2" type="ORF">HNR55_000747</name>
</gene>
<comment type="caution">
    <text evidence="2">The sequence shown here is derived from an EMBL/GenBank/DDBJ whole genome shotgun (WGS) entry which is preliminary data.</text>
</comment>
<dbReference type="RefSeq" id="WP_166111547.1">
    <property type="nucleotide sequence ID" value="NZ_BAABDB010000005.1"/>
</dbReference>
<reference evidence="2 3" key="1">
    <citation type="submission" date="2020-08" db="EMBL/GenBank/DDBJ databases">
        <title>Genomic Encyclopedia of Type Strains, Phase IV (KMG-IV): sequencing the most valuable type-strain genomes for metagenomic binning, comparative biology and taxonomic classification.</title>
        <authorList>
            <person name="Goeker M."/>
        </authorList>
    </citation>
    <scope>NUCLEOTIDE SEQUENCE [LARGE SCALE GENOMIC DNA]</scope>
    <source>
        <strain evidence="2 3">DSM 4491</strain>
    </source>
</reference>
<dbReference type="EMBL" id="JACHIE010000002">
    <property type="protein sequence ID" value="MBB6456180.1"/>
    <property type="molecule type" value="Genomic_DNA"/>
</dbReference>
<evidence type="ECO:0000313" key="3">
    <source>
        <dbReference type="Proteomes" id="UP000578000"/>
    </source>
</evidence>
<dbReference type="AlphaFoldDB" id="A0A841QCL4"/>
<evidence type="ECO:0008006" key="4">
    <source>
        <dbReference type="Google" id="ProtNLM"/>
    </source>
</evidence>
<keyword evidence="1" id="KW-0732">Signal</keyword>
<evidence type="ECO:0000256" key="1">
    <source>
        <dbReference type="SAM" id="SignalP"/>
    </source>
</evidence>
<name>A0A841QCL4_9PROT</name>
<organism evidence="2 3">
    <name type="scientific">Acetobacter lovaniensis</name>
    <dbReference type="NCBI Taxonomy" id="104100"/>
    <lineage>
        <taxon>Bacteria</taxon>
        <taxon>Pseudomonadati</taxon>
        <taxon>Pseudomonadota</taxon>
        <taxon>Alphaproteobacteria</taxon>
        <taxon>Acetobacterales</taxon>
        <taxon>Acetobacteraceae</taxon>
        <taxon>Acetobacter</taxon>
    </lineage>
</organism>
<accession>A0A841QCL4</accession>
<dbReference type="Proteomes" id="UP000578000">
    <property type="component" value="Unassembled WGS sequence"/>
</dbReference>
<feature type="signal peptide" evidence="1">
    <location>
        <begin position="1"/>
        <end position="21"/>
    </location>
</feature>